<dbReference type="KEGG" id="ssw:SSGZ1_1223"/>
<dbReference type="PATRIC" id="fig|423211.3.peg.1204"/>
<dbReference type="GO" id="GO:0016853">
    <property type="term" value="F:isomerase activity"/>
    <property type="evidence" value="ECO:0007669"/>
    <property type="project" value="UniProtKB-KW"/>
</dbReference>
<feature type="signal peptide" evidence="1">
    <location>
        <begin position="1"/>
        <end position="40"/>
    </location>
</feature>
<evidence type="ECO:0000313" key="2">
    <source>
        <dbReference type="EMBL" id="ADE31680.1"/>
    </source>
</evidence>
<dbReference type="Proteomes" id="UP000002359">
    <property type="component" value="Chromosome"/>
</dbReference>
<keyword evidence="1" id="KW-0732">Signal</keyword>
<accession>D5AIL5</accession>
<sequence>MRMKMKVQHGMKQSKKGKSMKKLILCIGLCSLLLAGCGKASQKTEKTPASSGEEFSTTLPILQEKQDTTNEQFNVLANAEVVAVNSTPPADETQKGHKIYAANNGVAEKDENGNIKEYFRYYDVPSTWTINAENTKDETVAAVYDVKEGGSNYMVQIYNINAFNQSPLEDGRNMTPEELEARMVETNHSFSEKTVVTINGQEWQVGRQLLTDQKLARLTFYRMESTAAYDDSVVVGSIYYSLDPGDDKKRTNLKKVIGQVKDVVYQIAKK</sequence>
<reference evidence="2 3" key="1">
    <citation type="journal article" date="2009" name="J. Infect. Dis.">
        <title>Clinical, experimental, and genomic differences between intermediately pathogenic, highly pathogenic, and epidemic Streptococcus suis.</title>
        <authorList>
            <person name="Ye C."/>
            <person name="Zheng H."/>
            <person name="Zhang J."/>
            <person name="Jing H."/>
            <person name="Wang L."/>
            <person name="Xiong Y."/>
            <person name="Wang W."/>
            <person name="Zhou Z."/>
            <person name="Sun Q."/>
            <person name="Luo X."/>
            <person name="Du H."/>
            <person name="Gottschalk M."/>
            <person name="Xu J."/>
        </authorList>
    </citation>
    <scope>NUCLEOTIDE SEQUENCE [LARGE SCALE GENOMIC DNA]</scope>
    <source>
        <strain evidence="2 3">GZ1</strain>
    </source>
</reference>
<evidence type="ECO:0000256" key="1">
    <source>
        <dbReference type="SAM" id="SignalP"/>
    </source>
</evidence>
<proteinExistence type="predicted"/>
<dbReference type="EMBL" id="CP000837">
    <property type="protein sequence ID" value="ADE31680.1"/>
    <property type="molecule type" value="Genomic_DNA"/>
</dbReference>
<organism evidence="2 3">
    <name type="scientific">Streptococcus suis (strain GZ1)</name>
    <dbReference type="NCBI Taxonomy" id="423211"/>
    <lineage>
        <taxon>Bacteria</taxon>
        <taxon>Bacillati</taxon>
        <taxon>Bacillota</taxon>
        <taxon>Bacilli</taxon>
        <taxon>Lactobacillales</taxon>
        <taxon>Streptococcaceae</taxon>
        <taxon>Streptococcus</taxon>
    </lineage>
</organism>
<dbReference type="HOGENOM" id="CLU_1106597_0_0_9"/>
<protein>
    <submittedName>
        <fullName evidence="2">Glucose-6-phosphate isomerase</fullName>
    </submittedName>
</protein>
<feature type="chain" id="PRO_5003068379" evidence="1">
    <location>
        <begin position="41"/>
        <end position="270"/>
    </location>
</feature>
<dbReference type="AlphaFoldDB" id="D5AIL5"/>
<gene>
    <name evidence="2" type="ordered locus">SSGZ1_1223</name>
</gene>
<name>D5AIL5_STRGZ</name>
<evidence type="ECO:0000313" key="3">
    <source>
        <dbReference type="Proteomes" id="UP000002359"/>
    </source>
</evidence>
<keyword evidence="2" id="KW-0413">Isomerase</keyword>